<dbReference type="AlphaFoldDB" id="A0AAN9PK91"/>
<sequence>MDTRFPRHHALRVPLSHARTASLAPIHVIKVGPNPYQTLNARHIHPKFTSNSNSNRKKPSSSSGSDRDTWYLHGNPNFQTLNAAFSIFRIFISLSIRVFAGGA</sequence>
<reference evidence="2 3" key="1">
    <citation type="submission" date="2024-01" db="EMBL/GenBank/DDBJ databases">
        <title>The genomes of 5 underutilized Papilionoideae crops provide insights into root nodulation and disease resistance.</title>
        <authorList>
            <person name="Yuan L."/>
        </authorList>
    </citation>
    <scope>NUCLEOTIDE SEQUENCE [LARGE SCALE GENOMIC DNA]</scope>
    <source>
        <strain evidence="2">LY-2023</strain>
        <tissue evidence="2">Leaf</tissue>
    </source>
</reference>
<gene>
    <name evidence="2" type="ORF">RJT34_13507</name>
</gene>
<evidence type="ECO:0000313" key="3">
    <source>
        <dbReference type="Proteomes" id="UP001359559"/>
    </source>
</evidence>
<dbReference type="Proteomes" id="UP001359559">
    <property type="component" value="Unassembled WGS sequence"/>
</dbReference>
<evidence type="ECO:0000313" key="2">
    <source>
        <dbReference type="EMBL" id="KAK7302615.1"/>
    </source>
</evidence>
<organism evidence="2 3">
    <name type="scientific">Clitoria ternatea</name>
    <name type="common">Butterfly pea</name>
    <dbReference type="NCBI Taxonomy" id="43366"/>
    <lineage>
        <taxon>Eukaryota</taxon>
        <taxon>Viridiplantae</taxon>
        <taxon>Streptophyta</taxon>
        <taxon>Embryophyta</taxon>
        <taxon>Tracheophyta</taxon>
        <taxon>Spermatophyta</taxon>
        <taxon>Magnoliopsida</taxon>
        <taxon>eudicotyledons</taxon>
        <taxon>Gunneridae</taxon>
        <taxon>Pentapetalae</taxon>
        <taxon>rosids</taxon>
        <taxon>fabids</taxon>
        <taxon>Fabales</taxon>
        <taxon>Fabaceae</taxon>
        <taxon>Papilionoideae</taxon>
        <taxon>50 kb inversion clade</taxon>
        <taxon>NPAAA clade</taxon>
        <taxon>indigoferoid/millettioid clade</taxon>
        <taxon>Phaseoleae</taxon>
        <taxon>Clitoria</taxon>
    </lineage>
</organism>
<proteinExistence type="predicted"/>
<protein>
    <submittedName>
        <fullName evidence="2">Uncharacterized protein</fullName>
    </submittedName>
</protein>
<feature type="compositionally biased region" description="Low complexity" evidence="1">
    <location>
        <begin position="50"/>
        <end position="64"/>
    </location>
</feature>
<keyword evidence="3" id="KW-1185">Reference proteome</keyword>
<accession>A0AAN9PK91</accession>
<comment type="caution">
    <text evidence="2">The sequence shown here is derived from an EMBL/GenBank/DDBJ whole genome shotgun (WGS) entry which is preliminary data.</text>
</comment>
<feature type="region of interest" description="Disordered" evidence="1">
    <location>
        <begin position="45"/>
        <end position="69"/>
    </location>
</feature>
<evidence type="ECO:0000256" key="1">
    <source>
        <dbReference type="SAM" id="MobiDB-lite"/>
    </source>
</evidence>
<dbReference type="EMBL" id="JAYKXN010000003">
    <property type="protein sequence ID" value="KAK7302615.1"/>
    <property type="molecule type" value="Genomic_DNA"/>
</dbReference>
<name>A0AAN9PK91_CLITE</name>